<feature type="domain" description="DUF2087" evidence="1">
    <location>
        <begin position="93"/>
        <end position="163"/>
    </location>
</feature>
<protein>
    <recommendedName>
        <fullName evidence="1">DUF2087 domain-containing protein</fullName>
    </recommendedName>
</protein>
<gene>
    <name evidence="2" type="ORF">EV657_10410</name>
</gene>
<accession>A0A4R8FYR1</accession>
<evidence type="ECO:0000259" key="1">
    <source>
        <dbReference type="Pfam" id="PF09860"/>
    </source>
</evidence>
<proteinExistence type="predicted"/>
<dbReference type="Pfam" id="PF09860">
    <property type="entry name" value="DUF2087"/>
    <property type="match status" value="1"/>
</dbReference>
<organism evidence="2 3">
    <name type="scientific">Rhodovulum visakhapatnamense</name>
    <dbReference type="NCBI Taxonomy" id="364297"/>
    <lineage>
        <taxon>Bacteria</taxon>
        <taxon>Pseudomonadati</taxon>
        <taxon>Pseudomonadota</taxon>
        <taxon>Alphaproteobacteria</taxon>
        <taxon>Rhodobacterales</taxon>
        <taxon>Paracoccaceae</taxon>
        <taxon>Rhodovulum</taxon>
    </lineage>
</organism>
<dbReference type="EMBL" id="SOEB01000004">
    <property type="protein sequence ID" value="TDX31814.1"/>
    <property type="molecule type" value="Genomic_DNA"/>
</dbReference>
<reference evidence="2 3" key="1">
    <citation type="submission" date="2019-03" db="EMBL/GenBank/DDBJ databases">
        <title>Genomic Encyclopedia of Type Strains, Phase IV (KMG-IV): sequencing the most valuable type-strain genomes for metagenomic binning, comparative biology and taxonomic classification.</title>
        <authorList>
            <person name="Goeker M."/>
        </authorList>
    </citation>
    <scope>NUCLEOTIDE SEQUENCE [LARGE SCALE GENOMIC DNA]</scope>
    <source>
        <strain evidence="2 3">JA181</strain>
    </source>
</reference>
<evidence type="ECO:0000313" key="2">
    <source>
        <dbReference type="EMBL" id="TDX31814.1"/>
    </source>
</evidence>
<dbReference type="InterPro" id="IPR018656">
    <property type="entry name" value="DUF2087"/>
</dbReference>
<dbReference type="RefSeq" id="WP_134077269.1">
    <property type="nucleotide sequence ID" value="NZ_SOEB01000004.1"/>
</dbReference>
<comment type="caution">
    <text evidence="2">The sequence shown here is derived from an EMBL/GenBank/DDBJ whole genome shotgun (WGS) entry which is preliminary data.</text>
</comment>
<dbReference type="AlphaFoldDB" id="A0A4R8FYR1"/>
<name>A0A4R8FYR1_9RHOB</name>
<dbReference type="Proteomes" id="UP000295484">
    <property type="component" value="Unassembled WGS sequence"/>
</dbReference>
<evidence type="ECO:0000313" key="3">
    <source>
        <dbReference type="Proteomes" id="UP000295484"/>
    </source>
</evidence>
<sequence>MTRPSIPLAIEDISAFSRALAHQLRAAEAAPSHLSLMNMLARAGGFRNFQHLRADRLAEDRLTDAPTAPVTDPDPVNHRRIERTLTHFDADGRLLRWPSRRAMQVLCLWALWARLPAGQTWTERQVNERLNAWHLFGDAALLRRDLFETGLVTRRRDGSDYRRIEQAPPAEPRVLIRLLAQRG</sequence>